<keyword evidence="3" id="KW-1185">Reference proteome</keyword>
<dbReference type="RefSeq" id="WP_200598127.1">
    <property type="nucleotide sequence ID" value="NZ_JAEPBG010000026.1"/>
</dbReference>
<gene>
    <name evidence="2" type="ORF">JJB74_29430</name>
</gene>
<name>A0A934SZV8_9BURK</name>
<evidence type="ECO:0000313" key="2">
    <source>
        <dbReference type="EMBL" id="MBK4738754.1"/>
    </source>
</evidence>
<dbReference type="EMBL" id="JAEPBG010000026">
    <property type="protein sequence ID" value="MBK4738754.1"/>
    <property type="molecule type" value="Genomic_DNA"/>
</dbReference>
<proteinExistence type="predicted"/>
<evidence type="ECO:0000313" key="3">
    <source>
        <dbReference type="Proteomes" id="UP000622890"/>
    </source>
</evidence>
<evidence type="ECO:0000256" key="1">
    <source>
        <dbReference type="SAM" id="SignalP"/>
    </source>
</evidence>
<dbReference type="Proteomes" id="UP000622890">
    <property type="component" value="Unassembled WGS sequence"/>
</dbReference>
<reference evidence="2" key="1">
    <citation type="submission" date="2021-01" db="EMBL/GenBank/DDBJ databases">
        <title>Genome sequence of strain Noviherbaspirillum sp. DKR-6.</title>
        <authorList>
            <person name="Chaudhary D.K."/>
        </authorList>
    </citation>
    <scope>NUCLEOTIDE SEQUENCE</scope>
    <source>
        <strain evidence="2">DKR-6</strain>
    </source>
</reference>
<feature type="signal peptide" evidence="1">
    <location>
        <begin position="1"/>
        <end position="19"/>
    </location>
</feature>
<comment type="caution">
    <text evidence="2">The sequence shown here is derived from an EMBL/GenBank/DDBJ whole genome shotgun (WGS) entry which is preliminary data.</text>
</comment>
<protein>
    <submittedName>
        <fullName evidence="2">Uncharacterized protein</fullName>
    </submittedName>
</protein>
<organism evidence="2 3">
    <name type="scientific">Noviherbaspirillum pedocola</name>
    <dbReference type="NCBI Taxonomy" id="2801341"/>
    <lineage>
        <taxon>Bacteria</taxon>
        <taxon>Pseudomonadati</taxon>
        <taxon>Pseudomonadota</taxon>
        <taxon>Betaproteobacteria</taxon>
        <taxon>Burkholderiales</taxon>
        <taxon>Oxalobacteraceae</taxon>
        <taxon>Noviherbaspirillum</taxon>
    </lineage>
</organism>
<accession>A0A934SZV8</accession>
<dbReference type="AlphaFoldDB" id="A0A934SZV8"/>
<sequence>MTKAMLLAILAAAATLVFSAMRLSDAIAEKAFLQERATDAILRWDKSYMALGEFDRKWIDSVPAAADYADLASLIVRTDVAPLTWPQIEKITIEKLDVIEGMYAYKACLSDGGGGVAFHADGAGQAFAAITAMSERKDVLFDGIALAQDKAGATIRFNRFCLLMRG</sequence>
<feature type="chain" id="PRO_5036749868" evidence="1">
    <location>
        <begin position="20"/>
        <end position="166"/>
    </location>
</feature>
<keyword evidence="1" id="KW-0732">Signal</keyword>